<dbReference type="GO" id="GO:0030145">
    <property type="term" value="F:manganese ion binding"/>
    <property type="evidence" value="ECO:0007669"/>
    <property type="project" value="UniProtKB-UniRule"/>
</dbReference>
<accession>A0A8I0KNJ3</accession>
<comment type="pathway">
    <text evidence="6">Quinol/quinone metabolism; menaquinone biosynthesis.</text>
</comment>
<evidence type="ECO:0000256" key="1">
    <source>
        <dbReference type="ARBA" id="ARBA00022679"/>
    </source>
</evidence>
<keyword evidence="1 6" id="KW-0808">Transferase</keyword>
<dbReference type="EMBL" id="JACRUO010000001">
    <property type="protein sequence ID" value="MBD3689346.1"/>
    <property type="molecule type" value="Genomic_DNA"/>
</dbReference>
<comment type="subunit">
    <text evidence="6">Homodimer.</text>
</comment>
<evidence type="ECO:0000256" key="3">
    <source>
        <dbReference type="ARBA" id="ARBA00022842"/>
    </source>
</evidence>
<comment type="similarity">
    <text evidence="6">Belongs to the TPP enzyme family. MenD subfamily.</text>
</comment>
<keyword evidence="9" id="KW-1185">Reference proteome</keyword>
<dbReference type="InterPro" id="IPR012001">
    <property type="entry name" value="Thiamin_PyroP_enz_TPP-bd_dom"/>
</dbReference>
<reference evidence="8 9" key="1">
    <citation type="submission" date="2020-08" db="EMBL/GenBank/DDBJ databases">
        <title>Winkia gen. nov., sp. nov., isolated from faeces of the Anser albifrons in China.</title>
        <authorList>
            <person name="Liu Q."/>
        </authorList>
    </citation>
    <scope>NUCLEOTIDE SEQUENCE [LARGE SCALE GENOMIC DNA]</scope>
    <source>
        <strain evidence="8 9">C62</strain>
    </source>
</reference>
<evidence type="ECO:0000256" key="4">
    <source>
        <dbReference type="ARBA" id="ARBA00023052"/>
    </source>
</evidence>
<comment type="caution">
    <text evidence="8">The sequence shown here is derived from an EMBL/GenBank/DDBJ whole genome shotgun (WGS) entry which is preliminary data.</text>
</comment>
<dbReference type="PANTHER" id="PTHR42916">
    <property type="entry name" value="2-SUCCINYL-5-ENOLPYRUVYL-6-HYDROXY-3-CYCLOHEXENE-1-CARBOXYLATE SYNTHASE"/>
    <property type="match status" value="1"/>
</dbReference>
<keyword evidence="3 6" id="KW-0460">Magnesium</keyword>
<dbReference type="PIRSF" id="PIRSF004983">
    <property type="entry name" value="MenD"/>
    <property type="match status" value="1"/>
</dbReference>
<comment type="cofactor">
    <cofactor evidence="6">
        <name>Mg(2+)</name>
        <dbReference type="ChEBI" id="CHEBI:18420"/>
    </cofactor>
    <cofactor evidence="6">
        <name>Mn(2+)</name>
        <dbReference type="ChEBI" id="CHEBI:29035"/>
    </cofactor>
</comment>
<evidence type="ECO:0000256" key="2">
    <source>
        <dbReference type="ARBA" id="ARBA00022723"/>
    </source>
</evidence>
<proteinExistence type="inferred from homology"/>
<dbReference type="AlphaFoldDB" id="A0A8I0KNJ3"/>
<comment type="cofactor">
    <cofactor evidence="6">
        <name>thiamine diphosphate</name>
        <dbReference type="ChEBI" id="CHEBI:58937"/>
    </cofactor>
    <text evidence="6">Binds 1 thiamine pyrophosphate per subunit.</text>
</comment>
<gene>
    <name evidence="6 8" type="primary">menD</name>
    <name evidence="8" type="ORF">H8R10_03765</name>
</gene>
<dbReference type="InterPro" id="IPR004433">
    <property type="entry name" value="MenaQ_synth_MenD"/>
</dbReference>
<keyword evidence="4 6" id="KW-0786">Thiamine pyrophosphate</keyword>
<evidence type="ECO:0000313" key="9">
    <source>
        <dbReference type="Proteomes" id="UP000627538"/>
    </source>
</evidence>
<dbReference type="NCBIfam" id="TIGR00173">
    <property type="entry name" value="menD"/>
    <property type="match status" value="1"/>
</dbReference>
<dbReference type="GO" id="GO:0070204">
    <property type="term" value="F:2-succinyl-5-enolpyruvyl-6-hydroxy-3-cyclohexene-1-carboxylic-acid synthase activity"/>
    <property type="evidence" value="ECO:0007669"/>
    <property type="project" value="UniProtKB-UniRule"/>
</dbReference>
<dbReference type="SUPFAM" id="SSF52518">
    <property type="entry name" value="Thiamin diphosphate-binding fold (THDP-binding)"/>
    <property type="match status" value="2"/>
</dbReference>
<dbReference type="HAMAP" id="MF_01659">
    <property type="entry name" value="MenD"/>
    <property type="match status" value="1"/>
</dbReference>
<name>A0A8I0KNJ3_9ACTO</name>
<dbReference type="Gene3D" id="3.40.50.1220">
    <property type="entry name" value="TPP-binding domain"/>
    <property type="match status" value="1"/>
</dbReference>
<dbReference type="InterPro" id="IPR029061">
    <property type="entry name" value="THDP-binding"/>
</dbReference>
<evidence type="ECO:0000259" key="7">
    <source>
        <dbReference type="Pfam" id="PF02776"/>
    </source>
</evidence>
<evidence type="ECO:0000256" key="5">
    <source>
        <dbReference type="ARBA" id="ARBA00023211"/>
    </source>
</evidence>
<comment type="catalytic activity">
    <reaction evidence="6">
        <text>isochorismate + 2-oxoglutarate + H(+) = 5-enolpyruvoyl-6-hydroxy-2-succinyl-cyclohex-3-ene-1-carboxylate + CO2</text>
        <dbReference type="Rhea" id="RHEA:25593"/>
        <dbReference type="ChEBI" id="CHEBI:15378"/>
        <dbReference type="ChEBI" id="CHEBI:16526"/>
        <dbReference type="ChEBI" id="CHEBI:16810"/>
        <dbReference type="ChEBI" id="CHEBI:29780"/>
        <dbReference type="ChEBI" id="CHEBI:58818"/>
        <dbReference type="EC" id="2.2.1.9"/>
    </reaction>
</comment>
<keyword evidence="5 6" id="KW-0464">Manganese</keyword>
<dbReference type="GO" id="GO:0009234">
    <property type="term" value="P:menaquinone biosynthetic process"/>
    <property type="evidence" value="ECO:0007669"/>
    <property type="project" value="UniProtKB-UniRule"/>
</dbReference>
<dbReference type="GO" id="GO:0030976">
    <property type="term" value="F:thiamine pyrophosphate binding"/>
    <property type="evidence" value="ECO:0007669"/>
    <property type="project" value="UniProtKB-UniRule"/>
</dbReference>
<dbReference type="UniPathway" id="UPA01057">
    <property type="reaction ID" value="UER00164"/>
</dbReference>
<organism evidence="8 9">
    <name type="scientific">Nanchangia anserum</name>
    <dbReference type="NCBI Taxonomy" id="2692125"/>
    <lineage>
        <taxon>Bacteria</taxon>
        <taxon>Bacillati</taxon>
        <taxon>Actinomycetota</taxon>
        <taxon>Actinomycetes</taxon>
        <taxon>Actinomycetales</taxon>
        <taxon>Actinomycetaceae</taxon>
        <taxon>Nanchangia</taxon>
    </lineage>
</organism>
<dbReference type="UniPathway" id="UPA00079"/>
<evidence type="ECO:0000256" key="6">
    <source>
        <dbReference type="HAMAP-Rule" id="MF_01659"/>
    </source>
</evidence>
<dbReference type="EC" id="2.2.1.9" evidence="6"/>
<dbReference type="Proteomes" id="UP000627538">
    <property type="component" value="Unassembled WGS sequence"/>
</dbReference>
<evidence type="ECO:0000313" key="8">
    <source>
        <dbReference type="EMBL" id="MBD3689346.1"/>
    </source>
</evidence>
<keyword evidence="2 6" id="KW-0479">Metal-binding</keyword>
<dbReference type="GO" id="GO:0000287">
    <property type="term" value="F:magnesium ion binding"/>
    <property type="evidence" value="ECO:0007669"/>
    <property type="project" value="UniProtKB-UniRule"/>
</dbReference>
<dbReference type="Gene3D" id="3.40.50.970">
    <property type="match status" value="2"/>
</dbReference>
<comment type="function">
    <text evidence="6">Catalyzes the thiamine diphosphate-dependent decarboxylation of 2-oxoglutarate and the subsequent addition of the resulting succinic semialdehyde-thiamine pyrophosphate anion to isochorismate to yield 2-succinyl-5-enolpyruvyl-6-hydroxy-3-cyclohexene-1-carboxylate (SEPHCHC).</text>
</comment>
<sequence>MTAAALTRARGVVSALVAGGVRDVVYCPGSRDAPFAYALADAEEAGLVRIHVRIDERSAAFFALGISRAGELTRRSASPVALVMTSGTAVANAHPAVLEATHACVPLVVVAADRPAEMRGTGANQTTNHLAVLAGTVRGTWDVTRGTGSHAATRAVEVARGGELPPGPVLLNVQLAPPLYDAAAAKWDPASVAAARPAEATETLASPEHTATFIPVSDPVASPTLADLGLDPAQPGIIVAGNQAHLCRGGETVPELAAALGWPLLAEPGSGVRRAPAVTHYQQLLADRPDEVAQARQVLVVGHPTLSRPVTALLSDTTRHIVAITRAGTHTALAGAVAIVGDRVPAAPARPRPDVAAWGNRWQSVDAGYAPADARERVLARVWERHVEDGPRPPILVIGASLSIRAIDRAGRVGTSCPPVLANRGLAGIDGTVSFARGVAAATGEPVRVLLGDVTAMHDLGGLATGVLEDSDDNVQVIVVNDAGGQIFRSLEYGRDAASTHFHRFFATPQLAAFPALARGLGWDYVAATGPDEVDYVAASPVRGRSLVEVTLE</sequence>
<dbReference type="Pfam" id="PF02776">
    <property type="entry name" value="TPP_enzyme_N"/>
    <property type="match status" value="1"/>
</dbReference>
<feature type="domain" description="Thiamine pyrophosphate enzyme N-terminal TPP-binding" evidence="7">
    <location>
        <begin position="9"/>
        <end position="129"/>
    </location>
</feature>
<dbReference type="RefSeq" id="WP_191071399.1">
    <property type="nucleotide sequence ID" value="NZ_CP060506.1"/>
</dbReference>
<comment type="pathway">
    <text evidence="6">Quinol/quinone metabolism; 1,4-dihydroxy-2-naphthoate biosynthesis; 1,4-dihydroxy-2-naphthoate from chorismate: step 2/7.</text>
</comment>
<dbReference type="PANTHER" id="PTHR42916:SF1">
    <property type="entry name" value="PROTEIN PHYLLO, CHLOROPLASTIC"/>
    <property type="match status" value="1"/>
</dbReference>
<protein>
    <recommendedName>
        <fullName evidence="6">2-succinyl-5-enolpyruvyl-6-hydroxy-3-cyclohexene-1-carboxylate synthase</fullName>
        <shortName evidence="6">SEPHCHC synthase</shortName>
        <ecNumber evidence="6">2.2.1.9</ecNumber>
    </recommendedName>
    <alternativeName>
        <fullName evidence="6">Menaquinone biosynthesis protein MenD</fullName>
    </alternativeName>
</protein>
<keyword evidence="6" id="KW-0474">Menaquinone biosynthesis</keyword>